<sequence length="49" mass="5171">MQNPPLDEAAPDPELRAAREEIRTVADGLRAALAADDQAITADPTEAGR</sequence>
<name>A0A561BLI2_9ACTN</name>
<gene>
    <name evidence="1" type="ORF">FB561_0821</name>
</gene>
<dbReference type="Proteomes" id="UP000318380">
    <property type="component" value="Unassembled WGS sequence"/>
</dbReference>
<protein>
    <submittedName>
        <fullName evidence="1">Uncharacterized protein</fullName>
    </submittedName>
</protein>
<keyword evidence="2" id="KW-1185">Reference proteome</keyword>
<comment type="caution">
    <text evidence="1">The sequence shown here is derived from an EMBL/GenBank/DDBJ whole genome shotgun (WGS) entry which is preliminary data.</text>
</comment>
<reference evidence="1 2" key="1">
    <citation type="submission" date="2019-06" db="EMBL/GenBank/DDBJ databases">
        <title>Sequencing the genomes of 1000 actinobacteria strains.</title>
        <authorList>
            <person name="Klenk H.-P."/>
        </authorList>
    </citation>
    <scope>NUCLEOTIDE SEQUENCE [LARGE SCALE GENOMIC DNA]</scope>
    <source>
        <strain evidence="1 2">DSM 24683</strain>
    </source>
</reference>
<proteinExistence type="predicted"/>
<evidence type="ECO:0000313" key="1">
    <source>
        <dbReference type="EMBL" id="TWD79756.1"/>
    </source>
</evidence>
<dbReference type="EMBL" id="VIVK01000001">
    <property type="protein sequence ID" value="TWD79756.1"/>
    <property type="molecule type" value="Genomic_DNA"/>
</dbReference>
<evidence type="ECO:0000313" key="2">
    <source>
        <dbReference type="Proteomes" id="UP000318380"/>
    </source>
</evidence>
<dbReference type="AlphaFoldDB" id="A0A561BLI2"/>
<accession>A0A561BLI2</accession>
<organism evidence="1 2">
    <name type="scientific">Kribbella amoyensis</name>
    <dbReference type="NCBI Taxonomy" id="996641"/>
    <lineage>
        <taxon>Bacteria</taxon>
        <taxon>Bacillati</taxon>
        <taxon>Actinomycetota</taxon>
        <taxon>Actinomycetes</taxon>
        <taxon>Propionibacteriales</taxon>
        <taxon>Kribbellaceae</taxon>
        <taxon>Kribbella</taxon>
    </lineage>
</organism>